<keyword evidence="10" id="KW-0406">Ion transport</keyword>
<evidence type="ECO:0000256" key="7">
    <source>
        <dbReference type="ARBA" id="ARBA00035120"/>
    </source>
</evidence>
<dbReference type="Proteomes" id="UP000588586">
    <property type="component" value="Unassembled WGS sequence"/>
</dbReference>
<comment type="catalytic activity">
    <reaction evidence="8">
        <text>fluoride(in) = fluoride(out)</text>
        <dbReference type="Rhea" id="RHEA:76159"/>
        <dbReference type="ChEBI" id="CHEBI:17051"/>
    </reaction>
    <physiologicalReaction direction="left-to-right" evidence="8">
        <dbReference type="Rhea" id="RHEA:76160"/>
    </physiologicalReaction>
</comment>
<dbReference type="GO" id="GO:0140114">
    <property type="term" value="P:cellular detoxification of fluoride"/>
    <property type="evidence" value="ECO:0007669"/>
    <property type="project" value="UniProtKB-UniRule"/>
</dbReference>
<dbReference type="GO" id="GO:0005886">
    <property type="term" value="C:plasma membrane"/>
    <property type="evidence" value="ECO:0007669"/>
    <property type="project" value="UniProtKB-SubCell"/>
</dbReference>
<evidence type="ECO:0000256" key="2">
    <source>
        <dbReference type="ARBA" id="ARBA00022475"/>
    </source>
</evidence>
<gene>
    <name evidence="10 11" type="primary">crcB</name>
    <name evidence="10" type="synonym">fluC</name>
    <name evidence="11" type="ORF">HJG52_14820</name>
</gene>
<dbReference type="GO" id="GO:0062054">
    <property type="term" value="F:fluoride channel activity"/>
    <property type="evidence" value="ECO:0007669"/>
    <property type="project" value="UniProtKB-UniRule"/>
</dbReference>
<feature type="transmembrane region" description="Helical" evidence="10">
    <location>
        <begin position="93"/>
        <end position="119"/>
    </location>
</feature>
<comment type="caution">
    <text evidence="11">The sequence shown here is derived from an EMBL/GenBank/DDBJ whole genome shotgun (WGS) entry which is preliminary data.</text>
</comment>
<dbReference type="GO" id="GO:0046872">
    <property type="term" value="F:metal ion binding"/>
    <property type="evidence" value="ECO:0007669"/>
    <property type="project" value="UniProtKB-KW"/>
</dbReference>
<dbReference type="RefSeq" id="WP_171244388.1">
    <property type="nucleotide sequence ID" value="NZ_JABEPQ010000003.1"/>
</dbReference>
<sequence>MTALLIVLGAAVGAPTRYLADLWIQSRHETRYPWGTFAVNVIGSLVLGCIASAVYAGSSPEWLLTLVGTSFCGALTTFSTFSFEAVRLTQEGALATAVAYVAGSLAAGLLACTAGWALVAAVT</sequence>
<feature type="transmembrane region" description="Helical" evidence="10">
    <location>
        <begin position="62"/>
        <end position="81"/>
    </location>
</feature>
<evidence type="ECO:0000256" key="3">
    <source>
        <dbReference type="ARBA" id="ARBA00022692"/>
    </source>
</evidence>
<comment type="function">
    <text evidence="9 10">Fluoride-specific ion channel. Important for reducing fluoride concentration in the cell, thus reducing its toxicity.</text>
</comment>
<keyword evidence="12" id="KW-1185">Reference proteome</keyword>
<comment type="activity regulation">
    <text evidence="10">Na(+) is not transported, but it plays an essential structural role and its presence is essential for fluoride channel function.</text>
</comment>
<evidence type="ECO:0000256" key="9">
    <source>
        <dbReference type="ARBA" id="ARBA00049940"/>
    </source>
</evidence>
<evidence type="ECO:0000256" key="6">
    <source>
        <dbReference type="ARBA" id="ARBA00023303"/>
    </source>
</evidence>
<organism evidence="11 12">
    <name type="scientific">Knoellia koreensis</name>
    <dbReference type="NCBI Taxonomy" id="2730921"/>
    <lineage>
        <taxon>Bacteria</taxon>
        <taxon>Bacillati</taxon>
        <taxon>Actinomycetota</taxon>
        <taxon>Actinomycetes</taxon>
        <taxon>Micrococcales</taxon>
        <taxon>Intrasporangiaceae</taxon>
        <taxon>Knoellia</taxon>
    </lineage>
</organism>
<keyword evidence="2 10" id="KW-1003">Cell membrane</keyword>
<feature type="transmembrane region" description="Helical" evidence="10">
    <location>
        <begin position="37"/>
        <end position="55"/>
    </location>
</feature>
<comment type="subcellular location">
    <subcellularLocation>
        <location evidence="1 10">Cell membrane</location>
        <topology evidence="1 10">Multi-pass membrane protein</topology>
    </subcellularLocation>
</comment>
<feature type="binding site" evidence="10">
    <location>
        <position position="73"/>
    </location>
    <ligand>
        <name>Na(+)</name>
        <dbReference type="ChEBI" id="CHEBI:29101"/>
        <note>structural</note>
    </ligand>
</feature>
<keyword evidence="3 10" id="KW-0812">Transmembrane</keyword>
<evidence type="ECO:0000313" key="12">
    <source>
        <dbReference type="Proteomes" id="UP000588586"/>
    </source>
</evidence>
<reference evidence="11 12" key="1">
    <citation type="submission" date="2020-04" db="EMBL/GenBank/DDBJ databases">
        <title>Knoellia sp. isolate from air conditioner.</title>
        <authorList>
            <person name="Chea S."/>
            <person name="Kim D.-U."/>
        </authorList>
    </citation>
    <scope>NUCLEOTIDE SEQUENCE [LARGE SCALE GENOMIC DNA]</scope>
    <source>
        <strain evidence="11 12">DB2414S</strain>
    </source>
</reference>
<accession>A0A849HBL8</accession>
<keyword evidence="10" id="KW-0813">Transport</keyword>
<name>A0A849HBL8_9MICO</name>
<keyword evidence="5 10" id="KW-0472">Membrane</keyword>
<comment type="similarity">
    <text evidence="7 10">Belongs to the fluoride channel Fluc/FEX (TC 1.A.43) family.</text>
</comment>
<evidence type="ECO:0000313" key="11">
    <source>
        <dbReference type="EMBL" id="NNM47270.1"/>
    </source>
</evidence>
<dbReference type="PANTHER" id="PTHR28259:SF1">
    <property type="entry name" value="FLUORIDE EXPORT PROTEIN 1-RELATED"/>
    <property type="match status" value="1"/>
</dbReference>
<keyword evidence="4 10" id="KW-1133">Transmembrane helix</keyword>
<keyword evidence="10" id="KW-0915">Sodium</keyword>
<dbReference type="Pfam" id="PF02537">
    <property type="entry name" value="CRCB"/>
    <property type="match status" value="1"/>
</dbReference>
<proteinExistence type="inferred from homology"/>
<evidence type="ECO:0000256" key="4">
    <source>
        <dbReference type="ARBA" id="ARBA00022989"/>
    </source>
</evidence>
<dbReference type="PANTHER" id="PTHR28259">
    <property type="entry name" value="FLUORIDE EXPORT PROTEIN 1-RELATED"/>
    <property type="match status" value="1"/>
</dbReference>
<feature type="binding site" evidence="10">
    <location>
        <position position="76"/>
    </location>
    <ligand>
        <name>Na(+)</name>
        <dbReference type="ChEBI" id="CHEBI:29101"/>
        <note>structural</note>
    </ligand>
</feature>
<dbReference type="HAMAP" id="MF_00454">
    <property type="entry name" value="FluC"/>
    <property type="match status" value="1"/>
</dbReference>
<keyword evidence="10" id="KW-0479">Metal-binding</keyword>
<evidence type="ECO:0000256" key="5">
    <source>
        <dbReference type="ARBA" id="ARBA00023136"/>
    </source>
</evidence>
<dbReference type="NCBIfam" id="TIGR00494">
    <property type="entry name" value="crcB"/>
    <property type="match status" value="1"/>
</dbReference>
<protein>
    <recommendedName>
        <fullName evidence="10">Fluoride-specific ion channel FluC</fullName>
    </recommendedName>
</protein>
<evidence type="ECO:0000256" key="10">
    <source>
        <dbReference type="HAMAP-Rule" id="MF_00454"/>
    </source>
</evidence>
<dbReference type="AlphaFoldDB" id="A0A849HBL8"/>
<evidence type="ECO:0000256" key="8">
    <source>
        <dbReference type="ARBA" id="ARBA00035585"/>
    </source>
</evidence>
<dbReference type="EMBL" id="JABEPQ010000003">
    <property type="protein sequence ID" value="NNM47270.1"/>
    <property type="molecule type" value="Genomic_DNA"/>
</dbReference>
<dbReference type="InterPro" id="IPR003691">
    <property type="entry name" value="FluC"/>
</dbReference>
<keyword evidence="6 10" id="KW-0407">Ion channel</keyword>
<evidence type="ECO:0000256" key="1">
    <source>
        <dbReference type="ARBA" id="ARBA00004651"/>
    </source>
</evidence>